<feature type="signal peptide" evidence="1">
    <location>
        <begin position="1"/>
        <end position="31"/>
    </location>
</feature>
<dbReference type="InterPro" id="IPR014880">
    <property type="entry name" value="SoxZ_dom"/>
</dbReference>
<proteinExistence type="predicted"/>
<dbReference type="Gene3D" id="2.60.40.10">
    <property type="entry name" value="Immunoglobulins"/>
    <property type="match status" value="1"/>
</dbReference>
<evidence type="ECO:0000313" key="4">
    <source>
        <dbReference type="EMBL" id="NYZ23185.1"/>
    </source>
</evidence>
<dbReference type="PROSITE" id="PS51257">
    <property type="entry name" value="PROKAR_LIPOPROTEIN"/>
    <property type="match status" value="1"/>
</dbReference>
<feature type="domain" description="Sulphur oxidation protein SoxZ" evidence="2">
    <location>
        <begin position="176"/>
        <end position="267"/>
    </location>
</feature>
<evidence type="ECO:0000259" key="2">
    <source>
        <dbReference type="Pfam" id="PF08770"/>
    </source>
</evidence>
<dbReference type="EMBL" id="JABFDB010000025">
    <property type="protein sequence ID" value="NYZ23185.1"/>
    <property type="molecule type" value="Genomic_DNA"/>
</dbReference>
<dbReference type="Proteomes" id="UP000584642">
    <property type="component" value="Unassembled WGS sequence"/>
</dbReference>
<evidence type="ECO:0000313" key="5">
    <source>
        <dbReference type="Proteomes" id="UP000584642"/>
    </source>
</evidence>
<evidence type="ECO:0000256" key="1">
    <source>
        <dbReference type="SAM" id="SignalP"/>
    </source>
</evidence>
<feature type="domain" description="Ig-like SoxY" evidence="3">
    <location>
        <begin position="47"/>
        <end position="152"/>
    </location>
</feature>
<feature type="chain" id="PRO_5047190588" evidence="1">
    <location>
        <begin position="32"/>
        <end position="276"/>
    </location>
</feature>
<name>A0ABX2THG1_9PROT</name>
<comment type="caution">
    <text evidence="4">The sequence shown here is derived from an EMBL/GenBank/DDBJ whole genome shotgun (WGS) entry which is preliminary data.</text>
</comment>
<dbReference type="Pfam" id="PF13501">
    <property type="entry name" value="SoxY"/>
    <property type="match status" value="1"/>
</dbReference>
<dbReference type="InterPro" id="IPR030831">
    <property type="entry name" value="Fuse-rel_SoxYZ"/>
</dbReference>
<dbReference type="InterPro" id="IPR013783">
    <property type="entry name" value="Ig-like_fold"/>
</dbReference>
<dbReference type="InterPro" id="IPR038162">
    <property type="entry name" value="SoxY_sf"/>
</dbReference>
<dbReference type="InterPro" id="IPR014756">
    <property type="entry name" value="Ig_E-set"/>
</dbReference>
<dbReference type="NCBIfam" id="TIGR04557">
    <property type="entry name" value="fuse_rel_SoxYZ"/>
    <property type="match status" value="1"/>
</dbReference>
<dbReference type="SUPFAM" id="SSF81296">
    <property type="entry name" value="E set domains"/>
    <property type="match status" value="1"/>
</dbReference>
<keyword evidence="1" id="KW-0732">Signal</keyword>
<organism evidence="4 5">
    <name type="scientific">Azospirillum oleiclasticum</name>
    <dbReference type="NCBI Taxonomy" id="2735135"/>
    <lineage>
        <taxon>Bacteria</taxon>
        <taxon>Pseudomonadati</taxon>
        <taxon>Pseudomonadota</taxon>
        <taxon>Alphaproteobacteria</taxon>
        <taxon>Rhodospirillales</taxon>
        <taxon>Azospirillaceae</taxon>
        <taxon>Azospirillum</taxon>
    </lineage>
</organism>
<dbReference type="Pfam" id="PF08770">
    <property type="entry name" value="SoxZ"/>
    <property type="match status" value="1"/>
</dbReference>
<evidence type="ECO:0000259" key="3">
    <source>
        <dbReference type="Pfam" id="PF13501"/>
    </source>
</evidence>
<dbReference type="Gene3D" id="2.60.40.2470">
    <property type="entry name" value="SoxY domain"/>
    <property type="match status" value="1"/>
</dbReference>
<protein>
    <submittedName>
        <fullName evidence="4">Quinoprotein dehydrogenase-associated SoxYZ-like carrier</fullName>
    </submittedName>
</protein>
<dbReference type="InterPro" id="IPR032711">
    <property type="entry name" value="SoxY"/>
</dbReference>
<accession>A0ABX2THG1</accession>
<gene>
    <name evidence="4" type="ORF">HND93_26050</name>
</gene>
<keyword evidence="5" id="KW-1185">Reference proteome</keyword>
<sequence>MKGGNMRPWHGIGLAAACAGMICLAAGGAVAGPAEETRWQVLQDLYFAGRTVEEAGPVVSLEAPTRAHDAALVPIRVATAPAPGVAVTAVHLIVDNNPVPLAMVLRFPDGTRPHAVDTRLRVDAYTNITAVAETADGRLLKTARFVKAAGGCSAPSPKNAQLAALRLGKMKLNLPETVSTGKPATAQLLISHPNYTGFQYDQLNHYYIPAHYVKTIGVRYNGEPVLDVEADISMSEDPSLHFTIVPEKEGTLEVVAEDTKGRIFKESWPIRTTPGS</sequence>
<reference evidence="4 5" key="1">
    <citation type="submission" date="2020-05" db="EMBL/GenBank/DDBJ databases">
        <title>Azospirillum oleiclasticum sp. nov, a nitrogen-fixing and heavy crude oil-emulsifying bacterium isolated from the crude oil of Yumen Oilfield.</title>
        <authorList>
            <person name="Wu D."/>
            <person name="Cai M."/>
            <person name="Zhang X."/>
        </authorList>
    </citation>
    <scope>NUCLEOTIDE SEQUENCE [LARGE SCALE GENOMIC DNA]</scope>
    <source>
        <strain evidence="4 5">ROY-1-1-2</strain>
    </source>
</reference>